<dbReference type="RefSeq" id="WP_166786324.1">
    <property type="nucleotide sequence ID" value="NZ_SOML01000006.1"/>
</dbReference>
<organism evidence="2 3">
    <name type="scientific">Dysgonomonas capnocytophagoides</name>
    <dbReference type="NCBI Taxonomy" id="45254"/>
    <lineage>
        <taxon>Bacteria</taxon>
        <taxon>Pseudomonadati</taxon>
        <taxon>Bacteroidota</taxon>
        <taxon>Bacteroidia</taxon>
        <taxon>Bacteroidales</taxon>
        <taxon>Dysgonomonadaceae</taxon>
        <taxon>Dysgonomonas</taxon>
    </lineage>
</organism>
<comment type="caution">
    <text evidence="2">The sequence shown here is derived from an EMBL/GenBank/DDBJ whole genome shotgun (WGS) entry which is preliminary data.</text>
</comment>
<reference evidence="2 3" key="1">
    <citation type="submission" date="2019-03" db="EMBL/GenBank/DDBJ databases">
        <title>San Antonio Military Medical Center submission to MRSN (WRAIR), pending publication.</title>
        <authorList>
            <person name="Blyth D.M."/>
            <person name="Mccarthy S.L."/>
            <person name="Schall S.E."/>
            <person name="Stam J.A."/>
            <person name="Ong A.C."/>
            <person name="Mcgann P.T."/>
        </authorList>
    </citation>
    <scope>NUCLEOTIDE SEQUENCE [LARGE SCALE GENOMIC DNA]</scope>
    <source>
        <strain evidence="2 3">MRSN571793</strain>
    </source>
</reference>
<gene>
    <name evidence="2" type="ORF">E2605_11265</name>
</gene>
<dbReference type="Proteomes" id="UP000297861">
    <property type="component" value="Unassembled WGS sequence"/>
</dbReference>
<dbReference type="AlphaFoldDB" id="A0A4Y8L1Y6"/>
<feature type="transmembrane region" description="Helical" evidence="1">
    <location>
        <begin position="98"/>
        <end position="116"/>
    </location>
</feature>
<dbReference type="STRING" id="1121485.GCA_000426485_00595"/>
<keyword evidence="3" id="KW-1185">Reference proteome</keyword>
<evidence type="ECO:0000256" key="1">
    <source>
        <dbReference type="SAM" id="Phobius"/>
    </source>
</evidence>
<dbReference type="EMBL" id="SOML01000006">
    <property type="protein sequence ID" value="TFD96164.1"/>
    <property type="molecule type" value="Genomic_DNA"/>
</dbReference>
<feature type="transmembrane region" description="Helical" evidence="1">
    <location>
        <begin position="48"/>
        <end position="72"/>
    </location>
</feature>
<name>A0A4Y8L1Y6_9BACT</name>
<protein>
    <submittedName>
        <fullName evidence="2">Uncharacterized protein</fullName>
    </submittedName>
</protein>
<keyword evidence="1" id="KW-0472">Membrane</keyword>
<evidence type="ECO:0000313" key="2">
    <source>
        <dbReference type="EMBL" id="TFD96164.1"/>
    </source>
</evidence>
<evidence type="ECO:0000313" key="3">
    <source>
        <dbReference type="Proteomes" id="UP000297861"/>
    </source>
</evidence>
<sequence>MKRADDKLRDIFLEIRTDQPSAGFESKLMQQIQTVAAKENKKKSRLRTIYNTCALIGGIAAIIILPCVLFYFSGIETNFSLPEINYSIKMPAINVNPVWILMSLSVLILLLADMFIRNYLKNKKHHNL</sequence>
<keyword evidence="1" id="KW-0812">Transmembrane</keyword>
<keyword evidence="1" id="KW-1133">Transmembrane helix</keyword>
<proteinExistence type="predicted"/>
<accession>A0A4Y8L1Y6</accession>